<dbReference type="AlphaFoldDB" id="A0AA47I6N0"/>
<evidence type="ECO:0000313" key="11">
    <source>
        <dbReference type="Proteomes" id="UP001164733"/>
    </source>
</evidence>
<evidence type="ECO:0000256" key="1">
    <source>
        <dbReference type="ARBA" id="ARBA00004651"/>
    </source>
</evidence>
<gene>
    <name evidence="10" type="ORF">LL038_00455</name>
</gene>
<dbReference type="PANTHER" id="PTHR30572">
    <property type="entry name" value="MEMBRANE COMPONENT OF TRANSPORTER-RELATED"/>
    <property type="match status" value="1"/>
</dbReference>
<dbReference type="Pfam" id="PF12704">
    <property type="entry name" value="MacB_PCD"/>
    <property type="match status" value="1"/>
</dbReference>
<name>A0AA47I6N0_9CLOT</name>
<dbReference type="GO" id="GO:0022857">
    <property type="term" value="F:transmembrane transporter activity"/>
    <property type="evidence" value="ECO:0007669"/>
    <property type="project" value="TreeGrafter"/>
</dbReference>
<dbReference type="InterPro" id="IPR050250">
    <property type="entry name" value="Macrolide_Exporter_MacB"/>
</dbReference>
<comment type="subcellular location">
    <subcellularLocation>
        <location evidence="1">Cell membrane</location>
        <topology evidence="1">Multi-pass membrane protein</topology>
    </subcellularLocation>
</comment>
<feature type="domain" description="ABC3 transporter permease C-terminal" evidence="8">
    <location>
        <begin position="711"/>
        <end position="826"/>
    </location>
</feature>
<feature type="domain" description="ABC3 transporter permease C-terminal" evidence="8">
    <location>
        <begin position="244"/>
        <end position="366"/>
    </location>
</feature>
<evidence type="ECO:0000256" key="7">
    <source>
        <dbReference type="SAM" id="Phobius"/>
    </source>
</evidence>
<dbReference type="GO" id="GO:0005886">
    <property type="term" value="C:plasma membrane"/>
    <property type="evidence" value="ECO:0007669"/>
    <property type="project" value="UniProtKB-SubCell"/>
</dbReference>
<feature type="transmembrane region" description="Helical" evidence="7">
    <location>
        <begin position="21"/>
        <end position="41"/>
    </location>
</feature>
<feature type="transmembrane region" description="Helical" evidence="7">
    <location>
        <begin position="339"/>
        <end position="361"/>
    </location>
</feature>
<keyword evidence="3 7" id="KW-0812">Transmembrane</keyword>
<accession>A0AA47I6N0</accession>
<proteinExistence type="inferred from homology"/>
<reference evidence="10" key="1">
    <citation type="submission" date="2021-11" db="EMBL/GenBank/DDBJ databases">
        <title>Clostridia strains as spoilage organisms.</title>
        <authorList>
            <person name="Wambui J."/>
            <person name="Stevens M.J.A."/>
            <person name="Stephan R."/>
        </authorList>
    </citation>
    <scope>NUCLEOTIDE SEQUENCE</scope>
    <source>
        <strain evidence="10">CF009</strain>
    </source>
</reference>
<dbReference type="Proteomes" id="UP001164733">
    <property type="component" value="Chromosome"/>
</dbReference>
<feature type="transmembrane region" description="Helical" evidence="7">
    <location>
        <begin position="238"/>
        <end position="261"/>
    </location>
</feature>
<feature type="transmembrane region" description="Helical" evidence="7">
    <location>
        <begin position="754"/>
        <end position="782"/>
    </location>
</feature>
<feature type="transmembrane region" description="Helical" evidence="7">
    <location>
        <begin position="706"/>
        <end position="733"/>
    </location>
</feature>
<comment type="similarity">
    <text evidence="6">Belongs to the ABC-4 integral membrane protein family.</text>
</comment>
<dbReference type="PANTHER" id="PTHR30572:SF4">
    <property type="entry name" value="ABC TRANSPORTER PERMEASE YTRF"/>
    <property type="match status" value="1"/>
</dbReference>
<sequence>MITSYKQLTGKYLKKNKKRTVLTIIGIMLSVALISTIGLFFKGMQDAEIQDAINSGGSYHIAFQKTNEKLISKIVNNPKVSRFGFYTMSKEINIGNKLNVNIITATDKALELFPFNAKVGRLPEKQNEVAMENWVSSHIDKNAKVGGEIKVNNKEYTLVGILEDNVQNQIEGNGIILSKNNNINKANAALLVEISSKTNLKTAVNELKQLGDKNSVKENTYLLQMLGAGDESSRLGGLYITLAIIIGIVLISTIAVIYNSFQISIVERIKQFGLLRAIGTTPRQIRKIVLREATILAIIAIPLGLICSLIAINGIILAFKLIGADSVIPIKISISPMVLSISAAVGLFAIYLSALVPAYFAGRISPLNAISGRTSITKEKIKRRKNRVVQKIFGFEGALAAKNIKRNKKRYRITVFSIVISVVLFVTFKSFMDMSLNISSDLNESKNIHFSVVANGKDTGKTIIDNKTENDVKQMESVNKVYRVYDSYSVDGLINKNSEVKEIKDIGNVYQKTTLDGVEKTLIRSSIVIYDKDSLEASKKYLQSGKIDIEKLNKENGVILINKNVVYNQNTKKNYYGPIADVKVGDEIVLQHDENGGSKSNKTNTKFDKKKLKKVKIMAILNSDPFNYRGSSDGLKIITIEKTGEELIGINDIKPTALNIVLKDIKSEEASKTGIENVTKSNSSLMVINNIDNNRKSKSTILMVKILLYGFVLVVSLIGSVNIVNTLTTNIILRKREFATLKSIGLTQKGLKKMIVLEGLLYGVVGAVYGSIVGTGISYLLFKSMGDFREFGWMVPWQAIGIATAASLIIGYISVLSPLSRIKQSNLIESVREDF</sequence>
<evidence type="ECO:0000259" key="8">
    <source>
        <dbReference type="Pfam" id="PF02687"/>
    </source>
</evidence>
<organism evidence="10 11">
    <name type="scientific">Clostridium estertheticum</name>
    <dbReference type="NCBI Taxonomy" id="238834"/>
    <lineage>
        <taxon>Bacteria</taxon>
        <taxon>Bacillati</taxon>
        <taxon>Bacillota</taxon>
        <taxon>Clostridia</taxon>
        <taxon>Eubacteriales</taxon>
        <taxon>Clostridiaceae</taxon>
        <taxon>Clostridium</taxon>
    </lineage>
</organism>
<dbReference type="Pfam" id="PF02687">
    <property type="entry name" value="FtsX"/>
    <property type="match status" value="2"/>
</dbReference>
<keyword evidence="4 7" id="KW-1133">Transmembrane helix</keyword>
<dbReference type="EMBL" id="CP086239">
    <property type="protein sequence ID" value="WAG60758.1"/>
    <property type="molecule type" value="Genomic_DNA"/>
</dbReference>
<evidence type="ECO:0000259" key="9">
    <source>
        <dbReference type="Pfam" id="PF12704"/>
    </source>
</evidence>
<feature type="transmembrane region" description="Helical" evidence="7">
    <location>
        <begin position="794"/>
        <end position="815"/>
    </location>
</feature>
<evidence type="ECO:0000256" key="2">
    <source>
        <dbReference type="ARBA" id="ARBA00022475"/>
    </source>
</evidence>
<feature type="transmembrane region" description="Helical" evidence="7">
    <location>
        <begin position="293"/>
        <end position="319"/>
    </location>
</feature>
<dbReference type="RefSeq" id="WP_216119533.1">
    <property type="nucleotide sequence ID" value="NZ_CP086239.1"/>
</dbReference>
<dbReference type="InterPro" id="IPR025857">
    <property type="entry name" value="MacB_PCD"/>
</dbReference>
<feature type="transmembrane region" description="Helical" evidence="7">
    <location>
        <begin position="413"/>
        <end position="432"/>
    </location>
</feature>
<keyword evidence="5 7" id="KW-0472">Membrane</keyword>
<dbReference type="InterPro" id="IPR003838">
    <property type="entry name" value="ABC3_permease_C"/>
</dbReference>
<evidence type="ECO:0000256" key="4">
    <source>
        <dbReference type="ARBA" id="ARBA00022989"/>
    </source>
</evidence>
<evidence type="ECO:0000313" key="10">
    <source>
        <dbReference type="EMBL" id="WAG60758.1"/>
    </source>
</evidence>
<evidence type="ECO:0000256" key="6">
    <source>
        <dbReference type="ARBA" id="ARBA00038076"/>
    </source>
</evidence>
<evidence type="ECO:0000256" key="3">
    <source>
        <dbReference type="ARBA" id="ARBA00022692"/>
    </source>
</evidence>
<keyword evidence="2" id="KW-1003">Cell membrane</keyword>
<feature type="domain" description="MacB-like periplasmic core" evidence="9">
    <location>
        <begin position="20"/>
        <end position="210"/>
    </location>
</feature>
<protein>
    <submittedName>
        <fullName evidence="10">FtsX-like permease family protein</fullName>
    </submittedName>
</protein>
<evidence type="ECO:0000256" key="5">
    <source>
        <dbReference type="ARBA" id="ARBA00023136"/>
    </source>
</evidence>